<dbReference type="Proteomes" id="UP000179524">
    <property type="component" value="Unassembled WGS sequence"/>
</dbReference>
<organism evidence="3 4">
    <name type="scientific">Anaerobacillus alkalilacustris</name>
    <dbReference type="NCBI Taxonomy" id="393763"/>
    <lineage>
        <taxon>Bacteria</taxon>
        <taxon>Bacillati</taxon>
        <taxon>Bacillota</taxon>
        <taxon>Bacilli</taxon>
        <taxon>Bacillales</taxon>
        <taxon>Bacillaceae</taxon>
        <taxon>Anaerobacillus</taxon>
    </lineage>
</organism>
<evidence type="ECO:0000313" key="4">
    <source>
        <dbReference type="Proteomes" id="UP000179524"/>
    </source>
</evidence>
<dbReference type="RefSeq" id="WP_071310397.1">
    <property type="nucleotide sequence ID" value="NZ_MLQR01000036.1"/>
</dbReference>
<comment type="caution">
    <text evidence="3">The sequence shown here is derived from an EMBL/GenBank/DDBJ whole genome shotgun (WGS) entry which is preliminary data.</text>
</comment>
<proteinExistence type="predicted"/>
<reference evidence="3 4" key="1">
    <citation type="submission" date="2016-10" db="EMBL/GenBank/DDBJ databases">
        <title>Draft genome sequences of four alkaliphilic bacteria belonging to the Anaerobacillus genus.</title>
        <authorList>
            <person name="Bassil N.M."/>
            <person name="Lloyd J.R."/>
        </authorList>
    </citation>
    <scope>NUCLEOTIDE SEQUENCE [LARGE SCALE GENOMIC DNA]</scope>
    <source>
        <strain evidence="3 4">DSM 18345</strain>
    </source>
</reference>
<gene>
    <name evidence="3" type="ORF">BKP37_14840</name>
</gene>
<evidence type="ECO:0000256" key="1">
    <source>
        <dbReference type="SAM" id="MobiDB-lite"/>
    </source>
</evidence>
<keyword evidence="2" id="KW-0472">Membrane</keyword>
<dbReference type="InterPro" id="IPR024596">
    <property type="entry name" value="RNApol_su_b/EpuA"/>
</dbReference>
<feature type="compositionally biased region" description="Basic and acidic residues" evidence="1">
    <location>
        <begin position="1"/>
        <end position="22"/>
    </location>
</feature>
<sequence>MTTNEKENKNRQAIRKEKEEKNKRNRRKPIRLIPIWVRVLLVTLIFAASLVGGAMFGYGIVGDGNPTDVLGKGPWLQIHDIIYKDIE</sequence>
<dbReference type="AlphaFoldDB" id="A0A1S2LGT6"/>
<keyword evidence="4" id="KW-1185">Reference proteome</keyword>
<evidence type="ECO:0008006" key="5">
    <source>
        <dbReference type="Google" id="ProtNLM"/>
    </source>
</evidence>
<protein>
    <recommendedName>
        <fullName evidence="5">Hydroxymyristoyl-ACP dehydratase</fullName>
    </recommendedName>
</protein>
<dbReference type="OrthoDB" id="2300232at2"/>
<keyword evidence="2" id="KW-1133">Transmembrane helix</keyword>
<feature type="transmembrane region" description="Helical" evidence="2">
    <location>
        <begin position="35"/>
        <end position="61"/>
    </location>
</feature>
<evidence type="ECO:0000313" key="3">
    <source>
        <dbReference type="EMBL" id="OIJ11718.1"/>
    </source>
</evidence>
<evidence type="ECO:0000256" key="2">
    <source>
        <dbReference type="SAM" id="Phobius"/>
    </source>
</evidence>
<dbReference type="EMBL" id="MLQR01000036">
    <property type="protein sequence ID" value="OIJ11718.1"/>
    <property type="molecule type" value="Genomic_DNA"/>
</dbReference>
<keyword evidence="2" id="KW-0812">Transmembrane</keyword>
<accession>A0A1S2LGT6</accession>
<dbReference type="Pfam" id="PF11772">
    <property type="entry name" value="EpuA"/>
    <property type="match status" value="1"/>
</dbReference>
<feature type="region of interest" description="Disordered" evidence="1">
    <location>
        <begin position="1"/>
        <end position="25"/>
    </location>
</feature>
<name>A0A1S2LGT6_9BACI</name>